<name>A0A2P6S297_ROSCH</name>
<dbReference type="STRING" id="74649.A0A2P6S297"/>
<dbReference type="PANTHER" id="PTHR34836">
    <property type="entry name" value="OS06G0188250 PROTEIN"/>
    <property type="match status" value="1"/>
</dbReference>
<organism evidence="6 7">
    <name type="scientific">Rosa chinensis</name>
    <name type="common">China rose</name>
    <dbReference type="NCBI Taxonomy" id="74649"/>
    <lineage>
        <taxon>Eukaryota</taxon>
        <taxon>Viridiplantae</taxon>
        <taxon>Streptophyta</taxon>
        <taxon>Embryophyta</taxon>
        <taxon>Tracheophyta</taxon>
        <taxon>Spermatophyta</taxon>
        <taxon>Magnoliopsida</taxon>
        <taxon>eudicotyledons</taxon>
        <taxon>Gunneridae</taxon>
        <taxon>Pentapetalae</taxon>
        <taxon>rosids</taxon>
        <taxon>fabids</taxon>
        <taxon>Rosales</taxon>
        <taxon>Rosaceae</taxon>
        <taxon>Rosoideae</taxon>
        <taxon>Rosoideae incertae sedis</taxon>
        <taxon>Rosa</taxon>
    </lineage>
</organism>
<dbReference type="PANTHER" id="PTHR34836:SF7">
    <property type="entry name" value="RECEPTOR LIGAND BINDING REGION DOMAIN-CONTAINING PROTEIN"/>
    <property type="match status" value="1"/>
</dbReference>
<evidence type="ECO:0000256" key="3">
    <source>
        <dbReference type="ARBA" id="ARBA00022989"/>
    </source>
</evidence>
<dbReference type="InterPro" id="IPR028082">
    <property type="entry name" value="Peripla_BP_I"/>
</dbReference>
<sequence>MPVRPSSKLVLQPSSKLRNQQSSVEMEAFLTHVCKTRTLLTLILCIWVPIEVMAQTGNAPVSSKRPSSLNIGALFTFNSAIGRSAKPAILAAIEEVNSDSSVLEGTKLNIIFHDTNCSGFLGTVEALQLIENDVVAAIGPQSSGIAHVISHVVNELHVPLLSFGATDPSLSALQYPYFVRTTQSDYFQMYAVADMVEYFGWREVIAIFVDDDCGRNGISVLGDALAKKRSKIAYKAAFSPGAPLSDINDLLVGVNLMESRVYIVHVNPDSGLSIFSVAKDLGMMTSGYVWIATDWLPTNLDSLVPPDPDKMNLLQGVVALRHHSPDTDLKKSFASKWSKLKHEGSLGFNSYALYAYDSIWLAARALDVFSMKEGLYLSLVTQS</sequence>
<dbReference type="OMA" id="MINSNEI"/>
<dbReference type="Pfam" id="PF01094">
    <property type="entry name" value="ANF_receptor"/>
    <property type="match status" value="1"/>
</dbReference>
<dbReference type="FunFam" id="3.40.50.2300:FF:000081">
    <property type="entry name" value="Glutamate receptor"/>
    <property type="match status" value="1"/>
</dbReference>
<evidence type="ECO:0000313" key="7">
    <source>
        <dbReference type="Proteomes" id="UP000238479"/>
    </source>
</evidence>
<feature type="domain" description="Receptor ligand binding region" evidence="5">
    <location>
        <begin position="86"/>
        <end position="370"/>
    </location>
</feature>
<comment type="subcellular location">
    <subcellularLocation>
        <location evidence="1">Membrane</location>
    </subcellularLocation>
</comment>
<dbReference type="Proteomes" id="UP000238479">
    <property type="component" value="Chromosome 2"/>
</dbReference>
<gene>
    <name evidence="6" type="ORF">RchiOBHm_Chr2g0159571</name>
</gene>
<dbReference type="SUPFAM" id="SSF53822">
    <property type="entry name" value="Periplasmic binding protein-like I"/>
    <property type="match status" value="1"/>
</dbReference>
<dbReference type="EMBL" id="PDCK01000040">
    <property type="protein sequence ID" value="PRQ52814.1"/>
    <property type="molecule type" value="Genomic_DNA"/>
</dbReference>
<keyword evidence="3" id="KW-1133">Transmembrane helix</keyword>
<comment type="caution">
    <text evidence="6">The sequence shown here is derived from an EMBL/GenBank/DDBJ whole genome shotgun (WGS) entry which is preliminary data.</text>
</comment>
<evidence type="ECO:0000259" key="5">
    <source>
        <dbReference type="Pfam" id="PF01094"/>
    </source>
</evidence>
<dbReference type="Gene3D" id="3.40.50.2300">
    <property type="match status" value="2"/>
</dbReference>
<dbReference type="CDD" id="cd19990">
    <property type="entry name" value="PBP1_GABAb_receptor_plant"/>
    <property type="match status" value="1"/>
</dbReference>
<evidence type="ECO:0000256" key="4">
    <source>
        <dbReference type="ARBA" id="ARBA00023136"/>
    </source>
</evidence>
<keyword evidence="7" id="KW-1185">Reference proteome</keyword>
<dbReference type="Gramene" id="PRQ52814">
    <property type="protein sequence ID" value="PRQ52814"/>
    <property type="gene ID" value="RchiOBHm_Chr2g0159571"/>
</dbReference>
<proteinExistence type="predicted"/>
<dbReference type="InterPro" id="IPR001828">
    <property type="entry name" value="ANF_lig-bd_rcpt"/>
</dbReference>
<accession>A0A2P6S297</accession>
<dbReference type="PRINTS" id="PR01176">
    <property type="entry name" value="GABABRECEPTR"/>
</dbReference>
<evidence type="ECO:0000256" key="1">
    <source>
        <dbReference type="ARBA" id="ARBA00004370"/>
    </source>
</evidence>
<keyword evidence="4" id="KW-0472">Membrane</keyword>
<protein>
    <submittedName>
        <fullName evidence="6">Putative periplasmic binding protein-like I</fullName>
    </submittedName>
</protein>
<reference evidence="6 7" key="1">
    <citation type="journal article" date="2018" name="Nat. Genet.">
        <title>The Rosa genome provides new insights in the design of modern roses.</title>
        <authorList>
            <person name="Bendahmane M."/>
        </authorList>
    </citation>
    <scope>NUCLEOTIDE SEQUENCE [LARGE SCALE GENOMIC DNA]</scope>
    <source>
        <strain evidence="7">cv. Old Blush</strain>
    </source>
</reference>
<evidence type="ECO:0000313" key="6">
    <source>
        <dbReference type="EMBL" id="PRQ52814.1"/>
    </source>
</evidence>
<dbReference type="InterPro" id="IPR044440">
    <property type="entry name" value="GABAb_receptor_plant_PBP1"/>
</dbReference>
<dbReference type="InterPro" id="IPR015683">
    <property type="entry name" value="Ionotropic_Glu_rcpt"/>
</dbReference>
<dbReference type="AlphaFoldDB" id="A0A2P6S297"/>
<dbReference type="GO" id="GO:0016020">
    <property type="term" value="C:membrane"/>
    <property type="evidence" value="ECO:0007669"/>
    <property type="project" value="UniProtKB-SubCell"/>
</dbReference>
<keyword evidence="2" id="KW-0812">Transmembrane</keyword>
<evidence type="ECO:0000256" key="2">
    <source>
        <dbReference type="ARBA" id="ARBA00022692"/>
    </source>
</evidence>